<dbReference type="STRING" id="1148.gene:10499794"/>
<dbReference type="PhylomeDB" id="Q55157"/>
<dbReference type="EnsemblBacteria" id="BAA10294">
    <property type="protein sequence ID" value="BAA10294"/>
    <property type="gene ID" value="BAA10294"/>
</dbReference>
<dbReference type="InterPro" id="IPR029063">
    <property type="entry name" value="SAM-dependent_MTases_sf"/>
</dbReference>
<proteinExistence type="predicted"/>
<dbReference type="Gene3D" id="3.40.50.150">
    <property type="entry name" value="Vaccinia Virus protein VP39"/>
    <property type="match status" value="1"/>
</dbReference>
<accession>Q55157</accession>
<dbReference type="PIR" id="S74376">
    <property type="entry name" value="S74376"/>
</dbReference>
<dbReference type="PaxDb" id="1148-1001152"/>
<evidence type="ECO:0000313" key="1">
    <source>
        <dbReference type="EMBL" id="BAA10294.1"/>
    </source>
</evidence>
<dbReference type="InParanoid" id="Q55157"/>
<dbReference type="SUPFAM" id="SSF53335">
    <property type="entry name" value="S-adenosyl-L-methionine-dependent methyltransferases"/>
    <property type="match status" value="1"/>
</dbReference>
<protein>
    <submittedName>
        <fullName evidence="1">Slr0065 protein</fullName>
    </submittedName>
</protein>
<keyword evidence="2" id="KW-1185">Reference proteome</keyword>
<dbReference type="AlphaFoldDB" id="Q55157"/>
<reference evidence="1 2" key="2">
    <citation type="journal article" date="1996" name="DNA Res.">
        <title>Sequence analysis of the genome of the unicellular cyanobacterium Synechocystis sp. strain PCC6803. II. Sequence determination of the entire genome and assignment of potential protein-coding regions.</title>
        <authorList>
            <person name="Kaneko T."/>
            <person name="Sato S."/>
            <person name="Kotani H."/>
            <person name="Tanaka A."/>
            <person name="Asamizu E."/>
            <person name="Nakamura Y."/>
            <person name="Miyajima N."/>
            <person name="Hirosawa M."/>
            <person name="Sugiura M."/>
            <person name="Sasamoto S."/>
            <person name="Kimura T."/>
            <person name="Hosouchi T."/>
            <person name="Matsuno A."/>
            <person name="Muraki A."/>
            <person name="Nakazaki N."/>
            <person name="Naruo K."/>
            <person name="Okumura S."/>
            <person name="Shimpo S."/>
            <person name="Takeuchi C."/>
            <person name="Wada T."/>
            <person name="Watanabe A."/>
            <person name="Yamada M."/>
            <person name="Yasuda M."/>
            <person name="Tabata S."/>
        </authorList>
    </citation>
    <scope>NUCLEOTIDE SEQUENCE [LARGE SCALE GENOMIC DNA]</scope>
    <source>
        <strain evidence="2">ATCC 27184 / PCC 6803 / Kazusa</strain>
    </source>
</reference>
<dbReference type="Proteomes" id="UP000001425">
    <property type="component" value="Chromosome"/>
</dbReference>
<reference evidence="1 2" key="1">
    <citation type="journal article" date="1995" name="DNA Res.">
        <title>Sequence analysis of the genome of the unicellular cyanobacterium Synechocystis sp. strain PCC6803. I. Sequence features in the 1 Mb region from map positions 64% to 92% of the genome.</title>
        <authorList>
            <person name="Kaneko T."/>
            <person name="Tanaka A."/>
            <person name="Sato S."/>
            <person name="Kotani H."/>
            <person name="Sazuka T."/>
            <person name="Miyajima N."/>
            <person name="Sugiura M."/>
            <person name="Tabata S."/>
        </authorList>
    </citation>
    <scope>NUCLEOTIDE SEQUENCE [LARGE SCALE GENOMIC DNA]</scope>
    <source>
        <strain evidence="2">ATCC 27184 / PCC 6803 / Kazusa</strain>
    </source>
</reference>
<dbReference type="KEGG" id="syn:slr0065"/>
<sequence length="212" mass="23617">MTDRRQYAPATQRNRETIAAVLQEYLPSQGSILEIASGTGEHACFFAPLFSPRWWITSDPDPLCRESIMAWRDHQALANFQSPLDLDVNDQVWPVEREILREPVTSIVAINLIHISPWESCLGLLTGAERILPEGGILYLYGPYRQKGVPTAPSNEAFDQSLQSRNPAWGLRQLEDVIGEAGKRNLHNQAIIPMPANNLSVIFQKGSGQNSG</sequence>
<dbReference type="InterPro" id="IPR010342">
    <property type="entry name" value="DUF938"/>
</dbReference>
<dbReference type="PANTHER" id="PTHR20974">
    <property type="entry name" value="UPF0585 PROTEIN CG18661"/>
    <property type="match status" value="1"/>
</dbReference>
<evidence type="ECO:0000313" key="2">
    <source>
        <dbReference type="Proteomes" id="UP000001425"/>
    </source>
</evidence>
<organism evidence="1 2">
    <name type="scientific">Synechocystis sp. (strain ATCC 27184 / PCC 6803 / Kazusa)</name>
    <dbReference type="NCBI Taxonomy" id="1111708"/>
    <lineage>
        <taxon>Bacteria</taxon>
        <taxon>Bacillati</taxon>
        <taxon>Cyanobacteriota</taxon>
        <taxon>Cyanophyceae</taxon>
        <taxon>Synechococcales</taxon>
        <taxon>Merismopediaceae</taxon>
        <taxon>Synechocystis</taxon>
    </lineage>
</organism>
<dbReference type="PANTHER" id="PTHR20974:SF0">
    <property type="entry name" value="UPF0585 PROTEIN CG18661"/>
    <property type="match status" value="1"/>
</dbReference>
<dbReference type="EMBL" id="BA000022">
    <property type="protein sequence ID" value="BAA10294.1"/>
    <property type="molecule type" value="Genomic_DNA"/>
</dbReference>
<dbReference type="eggNOG" id="COG2890">
    <property type="taxonomic scope" value="Bacteria"/>
</dbReference>
<dbReference type="Pfam" id="PF06080">
    <property type="entry name" value="DUF938"/>
    <property type="match status" value="1"/>
</dbReference>
<gene>
    <name evidence="1" type="ordered locus">slr0065</name>
</gene>
<name>Q55157_SYNY3</name>
<dbReference type="IntAct" id="Q55157">
    <property type="interactions" value="1"/>
</dbReference>